<reference evidence="1 2" key="1">
    <citation type="submission" date="2018-08" db="EMBL/GenBank/DDBJ databases">
        <title>Recombination of ecologically and evolutionarily significant loci maintains genetic cohesion in the Pseudomonas syringae species complex.</title>
        <authorList>
            <person name="Dillon M."/>
            <person name="Thakur S."/>
            <person name="Almeida R.N.D."/>
            <person name="Weir B.S."/>
            <person name="Guttman D.S."/>
        </authorList>
    </citation>
    <scope>NUCLEOTIDE SEQUENCE [LARGE SCALE GENOMIC DNA]</scope>
    <source>
        <strain evidence="1 2">ICMP 4316</strain>
    </source>
</reference>
<dbReference type="AlphaFoldDB" id="A0A3M3W9E6"/>
<organism evidence="1 2">
    <name type="scientific">Pseudomonas amygdali pv. eriobotryae</name>
    <dbReference type="NCBI Taxonomy" id="129137"/>
    <lineage>
        <taxon>Bacteria</taxon>
        <taxon>Pseudomonadati</taxon>
        <taxon>Pseudomonadota</taxon>
        <taxon>Gammaproteobacteria</taxon>
        <taxon>Pseudomonadales</taxon>
        <taxon>Pseudomonadaceae</taxon>
        <taxon>Pseudomonas</taxon>
        <taxon>Pseudomonas amygdali</taxon>
    </lineage>
</organism>
<feature type="non-terminal residue" evidence="1">
    <location>
        <position position="1"/>
    </location>
</feature>
<proteinExistence type="predicted"/>
<protein>
    <submittedName>
        <fullName evidence="1">Uncharacterized protein</fullName>
    </submittedName>
</protein>
<gene>
    <name evidence="1" type="ORF">ALQ39_02689</name>
</gene>
<dbReference type="EMBL" id="RBPV01000339">
    <property type="protein sequence ID" value="RMO54427.1"/>
    <property type="molecule type" value="Genomic_DNA"/>
</dbReference>
<sequence length="58" mass="6295">RQGHSPRTVAEYKDSMRYQGAGYMALPMAIKPTKANPHALTGELRAGLDDQPLSNVAL</sequence>
<dbReference type="Proteomes" id="UP000275613">
    <property type="component" value="Unassembled WGS sequence"/>
</dbReference>
<name>A0A3M3W9E6_PSEA0</name>
<accession>A0A3M3W9E6</accession>
<comment type="caution">
    <text evidence="1">The sequence shown here is derived from an EMBL/GenBank/DDBJ whole genome shotgun (WGS) entry which is preliminary data.</text>
</comment>
<evidence type="ECO:0000313" key="1">
    <source>
        <dbReference type="EMBL" id="RMO54427.1"/>
    </source>
</evidence>
<evidence type="ECO:0000313" key="2">
    <source>
        <dbReference type="Proteomes" id="UP000275613"/>
    </source>
</evidence>